<comment type="caution">
    <text evidence="2">The sequence shown here is derived from an EMBL/GenBank/DDBJ whole genome shotgun (WGS) entry which is preliminary data.</text>
</comment>
<name>A0AAN8WZL1_HALRR</name>
<gene>
    <name evidence="2" type="ORF">SK128_018725</name>
</gene>
<dbReference type="EMBL" id="JAXCGZ010013209">
    <property type="protein sequence ID" value="KAK7073391.1"/>
    <property type="molecule type" value="Genomic_DNA"/>
</dbReference>
<accession>A0AAN8WZL1</accession>
<feature type="region of interest" description="Disordered" evidence="1">
    <location>
        <begin position="13"/>
        <end position="32"/>
    </location>
</feature>
<reference evidence="2 3" key="1">
    <citation type="submission" date="2023-11" db="EMBL/GenBank/DDBJ databases">
        <title>Halocaridina rubra genome assembly.</title>
        <authorList>
            <person name="Smith C."/>
        </authorList>
    </citation>
    <scope>NUCLEOTIDE SEQUENCE [LARGE SCALE GENOMIC DNA]</scope>
    <source>
        <strain evidence="2">EP-1</strain>
        <tissue evidence="2">Whole</tissue>
    </source>
</reference>
<protein>
    <submittedName>
        <fullName evidence="2">Uncharacterized protein</fullName>
    </submittedName>
</protein>
<dbReference type="AlphaFoldDB" id="A0AAN8WZL1"/>
<organism evidence="2 3">
    <name type="scientific">Halocaridina rubra</name>
    <name type="common">Hawaiian red shrimp</name>
    <dbReference type="NCBI Taxonomy" id="373956"/>
    <lineage>
        <taxon>Eukaryota</taxon>
        <taxon>Metazoa</taxon>
        <taxon>Ecdysozoa</taxon>
        <taxon>Arthropoda</taxon>
        <taxon>Crustacea</taxon>
        <taxon>Multicrustacea</taxon>
        <taxon>Malacostraca</taxon>
        <taxon>Eumalacostraca</taxon>
        <taxon>Eucarida</taxon>
        <taxon>Decapoda</taxon>
        <taxon>Pleocyemata</taxon>
        <taxon>Caridea</taxon>
        <taxon>Atyoidea</taxon>
        <taxon>Atyidae</taxon>
        <taxon>Halocaridina</taxon>
    </lineage>
</organism>
<dbReference type="Proteomes" id="UP001381693">
    <property type="component" value="Unassembled WGS sequence"/>
</dbReference>
<sequence>MIQKFRACKSLSRRTGVSTGQRGWQANSSGRTRECCPHGRGDEWVGMADGASALSSIVRYTWWPVLLRRGNCCEMLTYIWQCRTFNTRLTRAQPFRWFARYKSTMTGIPADQACSSGHAFRIGVSSHVVENISTPLRMEDEDDLIRY</sequence>
<evidence type="ECO:0000313" key="3">
    <source>
        <dbReference type="Proteomes" id="UP001381693"/>
    </source>
</evidence>
<keyword evidence="3" id="KW-1185">Reference proteome</keyword>
<proteinExistence type="predicted"/>
<feature type="compositionally biased region" description="Polar residues" evidence="1">
    <location>
        <begin position="13"/>
        <end position="30"/>
    </location>
</feature>
<evidence type="ECO:0000256" key="1">
    <source>
        <dbReference type="SAM" id="MobiDB-lite"/>
    </source>
</evidence>
<evidence type="ECO:0000313" key="2">
    <source>
        <dbReference type="EMBL" id="KAK7073391.1"/>
    </source>
</evidence>